<dbReference type="GeneID" id="66052037"/>
<dbReference type="EMBL" id="CM008962">
    <property type="protein sequence ID" value="PNW88306.1"/>
    <property type="molecule type" value="Genomic_DNA"/>
</dbReference>
<dbReference type="SUPFAM" id="SSF51735">
    <property type="entry name" value="NAD(P)-binding Rossmann-fold domains"/>
    <property type="match status" value="1"/>
</dbReference>
<dbReference type="Proteomes" id="UP000006906">
    <property type="component" value="Chromosome 1"/>
</dbReference>
<dbReference type="OrthoDB" id="2735536at2759"/>
<feature type="domain" description="NAD-dependent epimerase/dehydratase" evidence="4">
    <location>
        <begin position="40"/>
        <end position="169"/>
    </location>
</feature>
<evidence type="ECO:0000259" key="4">
    <source>
        <dbReference type="Pfam" id="PF01370"/>
    </source>
</evidence>
<evidence type="ECO:0000256" key="1">
    <source>
        <dbReference type="ARBA" id="ARBA00023002"/>
    </source>
</evidence>
<dbReference type="Pfam" id="PF01370">
    <property type="entry name" value="Epimerase"/>
    <property type="match status" value="1"/>
</dbReference>
<feature type="compositionally biased region" description="Gly residues" evidence="2">
    <location>
        <begin position="236"/>
        <end position="263"/>
    </location>
</feature>
<sequence length="513" mass="52502">MGIDGNTNGVGKVGPAAATARELLRVPLLPEEQCRPAATVCVTGATGYVAGPIIARLLAAGHRVRATARDTSPSQPAVAALLALPGASERLQLFAADLLQLGSFDEAVAGCDVVIHTASPFALSVGRGQARRLLLEPAVRGVENVIGAVNRSPCVRRVVLTSSIAATCARADDHHPRPRAHKASPSAATTAVASEAGAASGSSKSDDPLLRDTNIAAPPDGPTDAPSSVSTSLEAGSGGSGGSESGATAGGGASGGHQGGGEDGVIDERHWNNVASEDFLPYSWSKTEAERRAWELAAQQDRWRLVSVLPGFVLGPCVGGGGGRSRSESVMLLRRLCEGAMWPAAPNMGLATADVRDVAAAHCRAALLPGASGRYLVVGGGTRMWRLTALVAALYPGGAVRRSVAVAPRALVAALGPAVLHLGSDVVEATWGPPPRFSTRRAAEELGLRSWVPLEESLRDMVEDLASKGLVRHPLSRGGIVLGKQAAWLLALGLVVLLAVVFGAAAALRTLRG</sequence>
<dbReference type="InterPro" id="IPR001509">
    <property type="entry name" value="Epimerase_deHydtase"/>
</dbReference>
<name>A0A2K3E6A4_CHLRE</name>
<protein>
    <recommendedName>
        <fullName evidence="4">NAD-dependent epimerase/dehydratase domain-containing protein</fullName>
    </recommendedName>
</protein>
<gene>
    <name evidence="5" type="ORF">CHLRE_01g023600v5</name>
</gene>
<feature type="compositionally biased region" description="Low complexity" evidence="2">
    <location>
        <begin position="183"/>
        <end position="203"/>
    </location>
</feature>
<dbReference type="AlphaFoldDB" id="A0A2K3E6A4"/>
<keyword evidence="3" id="KW-0472">Membrane</keyword>
<evidence type="ECO:0000256" key="3">
    <source>
        <dbReference type="SAM" id="Phobius"/>
    </source>
</evidence>
<dbReference type="OMA" id="WGPPPRF"/>
<reference evidence="5 6" key="1">
    <citation type="journal article" date="2007" name="Science">
        <title>The Chlamydomonas genome reveals the evolution of key animal and plant functions.</title>
        <authorList>
            <person name="Merchant S.S."/>
            <person name="Prochnik S.E."/>
            <person name="Vallon O."/>
            <person name="Harris E.H."/>
            <person name="Karpowicz S.J."/>
            <person name="Witman G.B."/>
            <person name="Terry A."/>
            <person name="Salamov A."/>
            <person name="Fritz-Laylin L.K."/>
            <person name="Marechal-Drouard L."/>
            <person name="Marshall W.F."/>
            <person name="Qu L.H."/>
            <person name="Nelson D.R."/>
            <person name="Sanderfoot A.A."/>
            <person name="Spalding M.H."/>
            <person name="Kapitonov V.V."/>
            <person name="Ren Q."/>
            <person name="Ferris P."/>
            <person name="Lindquist E."/>
            <person name="Shapiro H."/>
            <person name="Lucas S.M."/>
            <person name="Grimwood J."/>
            <person name="Schmutz J."/>
            <person name="Cardol P."/>
            <person name="Cerutti H."/>
            <person name="Chanfreau G."/>
            <person name="Chen C.L."/>
            <person name="Cognat V."/>
            <person name="Croft M.T."/>
            <person name="Dent R."/>
            <person name="Dutcher S."/>
            <person name="Fernandez E."/>
            <person name="Fukuzawa H."/>
            <person name="Gonzalez-Ballester D."/>
            <person name="Gonzalez-Halphen D."/>
            <person name="Hallmann A."/>
            <person name="Hanikenne M."/>
            <person name="Hippler M."/>
            <person name="Inwood W."/>
            <person name="Jabbari K."/>
            <person name="Kalanon M."/>
            <person name="Kuras R."/>
            <person name="Lefebvre P.A."/>
            <person name="Lemaire S.D."/>
            <person name="Lobanov A.V."/>
            <person name="Lohr M."/>
            <person name="Manuell A."/>
            <person name="Meier I."/>
            <person name="Mets L."/>
            <person name="Mittag M."/>
            <person name="Mittelmeier T."/>
            <person name="Moroney J.V."/>
            <person name="Moseley J."/>
            <person name="Napoli C."/>
            <person name="Nedelcu A.M."/>
            <person name="Niyogi K."/>
            <person name="Novoselov S.V."/>
            <person name="Paulsen I.T."/>
            <person name="Pazour G."/>
            <person name="Purton S."/>
            <person name="Ral J.P."/>
            <person name="Riano-Pachon D.M."/>
            <person name="Riekhof W."/>
            <person name="Rymarquis L."/>
            <person name="Schroda M."/>
            <person name="Stern D."/>
            <person name="Umen J."/>
            <person name="Willows R."/>
            <person name="Wilson N."/>
            <person name="Zimmer S.L."/>
            <person name="Allmer J."/>
            <person name="Balk J."/>
            <person name="Bisova K."/>
            <person name="Chen C.J."/>
            <person name="Elias M."/>
            <person name="Gendler K."/>
            <person name="Hauser C."/>
            <person name="Lamb M.R."/>
            <person name="Ledford H."/>
            <person name="Long J.C."/>
            <person name="Minagawa J."/>
            <person name="Page M.D."/>
            <person name="Pan J."/>
            <person name="Pootakham W."/>
            <person name="Roje S."/>
            <person name="Rose A."/>
            <person name="Stahlberg E."/>
            <person name="Terauchi A.M."/>
            <person name="Yang P."/>
            <person name="Ball S."/>
            <person name="Bowler C."/>
            <person name="Dieckmann C.L."/>
            <person name="Gladyshev V.N."/>
            <person name="Green P."/>
            <person name="Jorgensen R."/>
            <person name="Mayfield S."/>
            <person name="Mueller-Roeber B."/>
            <person name="Rajamani S."/>
            <person name="Sayre R.T."/>
            <person name="Brokstein P."/>
            <person name="Dubchak I."/>
            <person name="Goodstein D."/>
            <person name="Hornick L."/>
            <person name="Huang Y.W."/>
            <person name="Jhaveri J."/>
            <person name="Luo Y."/>
            <person name="Martinez D."/>
            <person name="Ngau W.C."/>
            <person name="Otillar B."/>
            <person name="Poliakov A."/>
            <person name="Porter A."/>
            <person name="Szajkowski L."/>
            <person name="Werner G."/>
            <person name="Zhou K."/>
            <person name="Grigoriev I.V."/>
            <person name="Rokhsar D.S."/>
            <person name="Grossman A.R."/>
        </authorList>
    </citation>
    <scope>NUCLEOTIDE SEQUENCE [LARGE SCALE GENOMIC DNA]</scope>
    <source>
        <strain evidence="6">CC-503</strain>
    </source>
</reference>
<proteinExistence type="predicted"/>
<keyword evidence="3" id="KW-1133">Transmembrane helix</keyword>
<keyword evidence="1" id="KW-0560">Oxidoreductase</keyword>
<organism evidence="5 6">
    <name type="scientific">Chlamydomonas reinhardtii</name>
    <name type="common">Chlamydomonas smithii</name>
    <dbReference type="NCBI Taxonomy" id="3055"/>
    <lineage>
        <taxon>Eukaryota</taxon>
        <taxon>Viridiplantae</taxon>
        <taxon>Chlorophyta</taxon>
        <taxon>core chlorophytes</taxon>
        <taxon>Chlorophyceae</taxon>
        <taxon>CS clade</taxon>
        <taxon>Chlamydomonadales</taxon>
        <taxon>Chlamydomonadaceae</taxon>
        <taxon>Chlamydomonas</taxon>
    </lineage>
</organism>
<dbReference type="FunCoup" id="A0A2K3E6A4">
    <property type="interactions" value="1053"/>
</dbReference>
<dbReference type="STRING" id="3055.A0A2K3E6A4"/>
<feature type="region of interest" description="Disordered" evidence="2">
    <location>
        <begin position="170"/>
        <end position="266"/>
    </location>
</feature>
<feature type="transmembrane region" description="Helical" evidence="3">
    <location>
        <begin position="486"/>
        <end position="508"/>
    </location>
</feature>
<accession>A0A2K3E6A4</accession>
<keyword evidence="3" id="KW-0812">Transmembrane</keyword>
<evidence type="ECO:0000256" key="2">
    <source>
        <dbReference type="SAM" id="MobiDB-lite"/>
    </source>
</evidence>
<dbReference type="InParanoid" id="A0A2K3E6A4"/>
<dbReference type="GO" id="GO:0016616">
    <property type="term" value="F:oxidoreductase activity, acting on the CH-OH group of donors, NAD or NADP as acceptor"/>
    <property type="evidence" value="ECO:0000318"/>
    <property type="project" value="GO_Central"/>
</dbReference>
<dbReference type="KEGG" id="cre:CHLRE_01g023600v5"/>
<dbReference type="RefSeq" id="XP_042928432.1">
    <property type="nucleotide sequence ID" value="XM_043058518.1"/>
</dbReference>
<evidence type="ECO:0000313" key="5">
    <source>
        <dbReference type="EMBL" id="PNW88306.1"/>
    </source>
</evidence>
<dbReference type="Gene3D" id="3.40.50.720">
    <property type="entry name" value="NAD(P)-binding Rossmann-like Domain"/>
    <property type="match status" value="2"/>
</dbReference>
<dbReference type="InterPro" id="IPR036291">
    <property type="entry name" value="NAD(P)-bd_dom_sf"/>
</dbReference>
<dbReference type="PANTHER" id="PTHR10366">
    <property type="entry name" value="NAD DEPENDENT EPIMERASE/DEHYDRATASE"/>
    <property type="match status" value="1"/>
</dbReference>
<keyword evidence="6" id="KW-1185">Reference proteome</keyword>
<evidence type="ECO:0000313" key="6">
    <source>
        <dbReference type="Proteomes" id="UP000006906"/>
    </source>
</evidence>
<dbReference type="Gramene" id="PNW88306">
    <property type="protein sequence ID" value="PNW88306"/>
    <property type="gene ID" value="CHLRE_01g023600v5"/>
</dbReference>
<dbReference type="InterPro" id="IPR050425">
    <property type="entry name" value="NAD(P)_dehydrat-like"/>
</dbReference>
<dbReference type="PANTHER" id="PTHR10366:SF852">
    <property type="entry name" value="CINNAMOYL-COA REDUCTASE CAD2"/>
    <property type="match status" value="1"/>
</dbReference>